<evidence type="ECO:0000256" key="2">
    <source>
        <dbReference type="ARBA" id="ARBA00022747"/>
    </source>
</evidence>
<keyword evidence="2" id="KW-0680">Restriction system</keyword>
<keyword evidence="5" id="KW-0378">Hydrolase</keyword>
<evidence type="ECO:0000313" key="5">
    <source>
        <dbReference type="EMBL" id="MUH37063.1"/>
    </source>
</evidence>
<dbReference type="EMBL" id="RCNR01000031">
    <property type="protein sequence ID" value="MUH37063.1"/>
    <property type="molecule type" value="Genomic_DNA"/>
</dbReference>
<feature type="domain" description="Type I restriction modification DNA specificity" evidence="4">
    <location>
        <begin position="30"/>
        <end position="145"/>
    </location>
</feature>
<comment type="caution">
    <text evidence="5">The sequence shown here is derived from an EMBL/GenBank/DDBJ whole genome shotgun (WGS) entry which is preliminary data.</text>
</comment>
<sequence length="163" mass="18439">GYPIGTVENMKKLHIDVSGCRTIGNEDFEYLKRNNCKPLVGDVLFSKDGTIGKTFVFNQKDDLVLLSSIAIIRTKKETLLPEFCSLMLESPVFITEIEKRKSGTALKRIVLKDIKKFRVNLPSIEIQREVSNYLISLNMSISILESKILSSKALQKSLINQVF</sequence>
<dbReference type="GO" id="GO:0004519">
    <property type="term" value="F:endonuclease activity"/>
    <property type="evidence" value="ECO:0007669"/>
    <property type="project" value="UniProtKB-KW"/>
</dbReference>
<dbReference type="SUPFAM" id="SSF116734">
    <property type="entry name" value="DNA methylase specificity domain"/>
    <property type="match status" value="1"/>
</dbReference>
<gene>
    <name evidence="5" type="ORF">D9O36_14520</name>
</gene>
<dbReference type="InterPro" id="IPR044946">
    <property type="entry name" value="Restrct_endonuc_typeI_TRD_sf"/>
</dbReference>
<dbReference type="Gene3D" id="3.90.220.20">
    <property type="entry name" value="DNA methylase specificity domains"/>
    <property type="match status" value="1"/>
</dbReference>
<dbReference type="PANTHER" id="PTHR30408:SF12">
    <property type="entry name" value="TYPE I RESTRICTION ENZYME MJAVIII SPECIFICITY SUBUNIT"/>
    <property type="match status" value="1"/>
</dbReference>
<reference evidence="5 6" key="1">
    <citation type="journal article" date="2019" name="Mar. Drugs">
        <title>Comparative Genomics and CAZyme Genome Repertoires of Marine Zobellia amurskyensis KMM 3526(T) and Zobellia laminariae KMM 3676(T).</title>
        <authorList>
            <person name="Chernysheva N."/>
            <person name="Bystritskaya E."/>
            <person name="Stenkova A."/>
            <person name="Golovkin I."/>
            <person name="Nedashkovskaya O."/>
            <person name="Isaeva M."/>
        </authorList>
    </citation>
    <scope>NUCLEOTIDE SEQUENCE [LARGE SCALE GENOMIC DNA]</scope>
    <source>
        <strain evidence="5 6">KMM 3526</strain>
    </source>
</reference>
<dbReference type="GO" id="GO:0009307">
    <property type="term" value="P:DNA restriction-modification system"/>
    <property type="evidence" value="ECO:0007669"/>
    <property type="project" value="UniProtKB-KW"/>
</dbReference>
<keyword evidence="6" id="KW-1185">Reference proteome</keyword>
<evidence type="ECO:0000256" key="1">
    <source>
        <dbReference type="ARBA" id="ARBA00010923"/>
    </source>
</evidence>
<comment type="similarity">
    <text evidence="1">Belongs to the type-I restriction system S methylase family.</text>
</comment>
<dbReference type="Proteomes" id="UP000540519">
    <property type="component" value="Unassembled WGS sequence"/>
</dbReference>
<name>A0A7X2ZVA3_9FLAO</name>
<dbReference type="RefSeq" id="WP_201799513.1">
    <property type="nucleotide sequence ID" value="NZ_RCNR01000031.1"/>
</dbReference>
<dbReference type="InterPro" id="IPR052021">
    <property type="entry name" value="Type-I_RS_S_subunit"/>
</dbReference>
<accession>A0A7X2ZVA3</accession>
<feature type="non-terminal residue" evidence="5">
    <location>
        <position position="1"/>
    </location>
</feature>
<proteinExistence type="inferred from homology"/>
<dbReference type="PANTHER" id="PTHR30408">
    <property type="entry name" value="TYPE-1 RESTRICTION ENZYME ECOKI SPECIFICITY PROTEIN"/>
    <property type="match status" value="1"/>
</dbReference>
<dbReference type="GO" id="GO:0003677">
    <property type="term" value="F:DNA binding"/>
    <property type="evidence" value="ECO:0007669"/>
    <property type="project" value="UniProtKB-KW"/>
</dbReference>
<keyword evidence="5" id="KW-0540">Nuclease</keyword>
<keyword evidence="5" id="KW-0255">Endonuclease</keyword>
<keyword evidence="3" id="KW-0238">DNA-binding</keyword>
<dbReference type="InterPro" id="IPR000055">
    <property type="entry name" value="Restrct_endonuc_typeI_TRD"/>
</dbReference>
<dbReference type="Pfam" id="PF01420">
    <property type="entry name" value="Methylase_S"/>
    <property type="match status" value="1"/>
</dbReference>
<protein>
    <submittedName>
        <fullName evidence="5">Restriction endonuclease subunit S</fullName>
    </submittedName>
</protein>
<dbReference type="AlphaFoldDB" id="A0A7X2ZVA3"/>
<organism evidence="5 6">
    <name type="scientific">Zobellia amurskyensis</name>
    <dbReference type="NCBI Taxonomy" id="248905"/>
    <lineage>
        <taxon>Bacteria</taxon>
        <taxon>Pseudomonadati</taxon>
        <taxon>Bacteroidota</taxon>
        <taxon>Flavobacteriia</taxon>
        <taxon>Flavobacteriales</taxon>
        <taxon>Flavobacteriaceae</taxon>
        <taxon>Zobellia</taxon>
    </lineage>
</organism>
<evidence type="ECO:0000259" key="4">
    <source>
        <dbReference type="Pfam" id="PF01420"/>
    </source>
</evidence>
<evidence type="ECO:0000313" key="6">
    <source>
        <dbReference type="Proteomes" id="UP000540519"/>
    </source>
</evidence>
<evidence type="ECO:0000256" key="3">
    <source>
        <dbReference type="ARBA" id="ARBA00023125"/>
    </source>
</evidence>